<comment type="similarity">
    <text evidence="1">Belongs to the UPF0312 family.</text>
</comment>
<reference evidence="3" key="1">
    <citation type="journal article" date="2014" name="Int. J. Syst. Evol. Microbiol.">
        <title>Complete genome sequence of Corynebacterium casei LMG S-19264T (=DSM 44701T), isolated from a smear-ripened cheese.</title>
        <authorList>
            <consortium name="US DOE Joint Genome Institute (JGI-PGF)"/>
            <person name="Walter F."/>
            <person name="Albersmeier A."/>
            <person name="Kalinowski J."/>
            <person name="Ruckert C."/>
        </authorList>
    </citation>
    <scope>NUCLEOTIDE SEQUENCE</scope>
    <source>
        <strain evidence="3">JCM 5069</strain>
    </source>
</reference>
<dbReference type="Proteomes" id="UP000603708">
    <property type="component" value="Unassembled WGS sequence"/>
</dbReference>
<comment type="caution">
    <text evidence="3">The sequence shown here is derived from an EMBL/GenBank/DDBJ whole genome shotgun (WGS) entry which is preliminary data.</text>
</comment>
<dbReference type="AlphaFoldDB" id="A0A919L4N3"/>
<dbReference type="Gene3D" id="2.40.128.110">
    <property type="entry name" value="Lipid/polyisoprenoid-binding, YceI-like"/>
    <property type="match status" value="1"/>
</dbReference>
<accession>A0A919L4N3</accession>
<reference evidence="3" key="2">
    <citation type="submission" date="2020-09" db="EMBL/GenBank/DDBJ databases">
        <authorList>
            <person name="Sun Q."/>
            <person name="Ohkuma M."/>
        </authorList>
    </citation>
    <scope>NUCLEOTIDE SEQUENCE</scope>
    <source>
        <strain evidence="3">JCM 5069</strain>
    </source>
</reference>
<organism evidence="3 4">
    <name type="scientific">Streptomyces sulfonofaciens</name>
    <dbReference type="NCBI Taxonomy" id="68272"/>
    <lineage>
        <taxon>Bacteria</taxon>
        <taxon>Bacillati</taxon>
        <taxon>Actinomycetota</taxon>
        <taxon>Actinomycetes</taxon>
        <taxon>Kitasatosporales</taxon>
        <taxon>Streptomycetaceae</taxon>
        <taxon>Streptomyces</taxon>
    </lineage>
</organism>
<keyword evidence="4" id="KW-1185">Reference proteome</keyword>
<dbReference type="InterPro" id="IPR036761">
    <property type="entry name" value="TTHA0802/YceI-like_sf"/>
</dbReference>
<dbReference type="EMBL" id="BNCD01000014">
    <property type="protein sequence ID" value="GHH83863.1"/>
    <property type="molecule type" value="Genomic_DNA"/>
</dbReference>
<dbReference type="PANTHER" id="PTHR34406:SF1">
    <property type="entry name" value="PROTEIN YCEI"/>
    <property type="match status" value="1"/>
</dbReference>
<dbReference type="InterPro" id="IPR007372">
    <property type="entry name" value="Lipid/polyisoprenoid-bd_YceI"/>
</dbReference>
<proteinExistence type="inferred from homology"/>
<evidence type="ECO:0000256" key="1">
    <source>
        <dbReference type="ARBA" id="ARBA00008812"/>
    </source>
</evidence>
<dbReference type="SUPFAM" id="SSF101874">
    <property type="entry name" value="YceI-like"/>
    <property type="match status" value="1"/>
</dbReference>
<dbReference type="SMART" id="SM00867">
    <property type="entry name" value="YceI"/>
    <property type="match status" value="1"/>
</dbReference>
<protein>
    <recommendedName>
        <fullName evidence="2">Lipid/polyisoprenoid-binding YceI-like domain-containing protein</fullName>
    </recommendedName>
</protein>
<feature type="domain" description="Lipid/polyisoprenoid-binding YceI-like" evidence="2">
    <location>
        <begin position="16"/>
        <end position="175"/>
    </location>
</feature>
<evidence type="ECO:0000259" key="2">
    <source>
        <dbReference type="SMART" id="SM00867"/>
    </source>
</evidence>
<dbReference type="PANTHER" id="PTHR34406">
    <property type="entry name" value="PROTEIN YCEI"/>
    <property type="match status" value="1"/>
</dbReference>
<evidence type="ECO:0000313" key="3">
    <source>
        <dbReference type="EMBL" id="GHH83863.1"/>
    </source>
</evidence>
<name>A0A919L4N3_9ACTN</name>
<evidence type="ECO:0000313" key="4">
    <source>
        <dbReference type="Proteomes" id="UP000603708"/>
    </source>
</evidence>
<dbReference type="Pfam" id="PF04264">
    <property type="entry name" value="YceI"/>
    <property type="match status" value="1"/>
</dbReference>
<sequence length="175" mass="19182">MRGHMHLTSQILPAGAYRFDLHRSSVSFTTRHMFGMGEVVGTLSLEGGDLFVADSPEQSRVTAQAAAATFDTGSRQRDKQVKSRKFLDAAAYPTLGFVSDSITAENQQWIVRGLLTVRGEPVPVAFAITHVQVGEADARIKAEARIDRYAHGVTKMKGMAARHLDVVVDAWLQRS</sequence>
<gene>
    <name evidence="3" type="ORF">GCM10018793_46980</name>
</gene>